<evidence type="ECO:0000313" key="2">
    <source>
        <dbReference type="EMBL" id="TGV01362.1"/>
    </source>
</evidence>
<keyword evidence="1" id="KW-0472">Membrane</keyword>
<keyword evidence="3" id="KW-1185">Reference proteome</keyword>
<name>A0A4S1DVB0_9FLAO</name>
<dbReference type="InterPro" id="IPR011727">
    <property type="entry name" value="CHP02117"/>
</dbReference>
<gene>
    <name evidence="2" type="ORF">EM932_15645</name>
</gene>
<sequence>MKPLKKIIRSILYLSMIPAGYIIVSLLLTFVTVNKTVDNVHAVNTIYLNTNGVHLDVIIPVHQIDEGLILGLDVEDEAQYLSFGWGDENFYLNTPTWGDLTFKNAFDALFLKGNSLIHLTKYFRKYPNWVAVNVTKVQLETLNHYLSDSFKLDGSGEKIILKGKGYSDNDEFYRANGSYSCFKTCNTWVNSAFKTSGLKSCYWTPFDFGLINKYTD</sequence>
<proteinExistence type="predicted"/>
<dbReference type="EMBL" id="SRSO01000024">
    <property type="protein sequence ID" value="TGV01362.1"/>
    <property type="molecule type" value="Genomic_DNA"/>
</dbReference>
<evidence type="ECO:0000313" key="3">
    <source>
        <dbReference type="Proteomes" id="UP000307602"/>
    </source>
</evidence>
<feature type="transmembrane region" description="Helical" evidence="1">
    <location>
        <begin position="12"/>
        <end position="33"/>
    </location>
</feature>
<organism evidence="2 3">
    <name type="scientific">Flavivirga rizhaonensis</name>
    <dbReference type="NCBI Taxonomy" id="2559571"/>
    <lineage>
        <taxon>Bacteria</taxon>
        <taxon>Pseudomonadati</taxon>
        <taxon>Bacteroidota</taxon>
        <taxon>Flavobacteriia</taxon>
        <taxon>Flavobacteriales</taxon>
        <taxon>Flavobacteriaceae</taxon>
        <taxon>Flavivirga</taxon>
    </lineage>
</organism>
<protein>
    <submittedName>
        <fullName evidence="2">DUF2459 domain-containing protein</fullName>
    </submittedName>
</protein>
<dbReference type="AlphaFoldDB" id="A0A4S1DVB0"/>
<accession>A0A4S1DVB0</accession>
<reference evidence="2 3" key="1">
    <citation type="submission" date="2019-04" db="EMBL/GenBank/DDBJ databases">
        <authorList>
            <person name="Liu A."/>
        </authorList>
    </citation>
    <scope>NUCLEOTIDE SEQUENCE [LARGE SCALE GENOMIC DNA]</scope>
    <source>
        <strain evidence="2 3">RZ03</strain>
    </source>
</reference>
<dbReference type="Proteomes" id="UP000307602">
    <property type="component" value="Unassembled WGS sequence"/>
</dbReference>
<dbReference type="RefSeq" id="WP_135878143.1">
    <property type="nucleotide sequence ID" value="NZ_SRSO01000024.1"/>
</dbReference>
<comment type="caution">
    <text evidence="2">The sequence shown here is derived from an EMBL/GenBank/DDBJ whole genome shotgun (WGS) entry which is preliminary data.</text>
</comment>
<dbReference type="Pfam" id="PF09601">
    <property type="entry name" value="DUF2459"/>
    <property type="match status" value="1"/>
</dbReference>
<evidence type="ECO:0000256" key="1">
    <source>
        <dbReference type="SAM" id="Phobius"/>
    </source>
</evidence>
<keyword evidence="1" id="KW-0812">Transmembrane</keyword>
<keyword evidence="1" id="KW-1133">Transmembrane helix</keyword>
<dbReference type="OrthoDB" id="211174at2"/>